<name>A0A7H9HV85_9SACH</name>
<dbReference type="Pfam" id="PF08634">
    <property type="entry name" value="Pet127"/>
    <property type="match status" value="1"/>
</dbReference>
<dbReference type="InterPro" id="IPR013943">
    <property type="entry name" value="Pet127"/>
</dbReference>
<sequence>MYACYRGGIHLRLCRVKCVYRKCELSTTEEPKSDLLKSTDTDGLRNDTSDIQAELADALKYSSEIIEKAVSQNRVNIDANHKRTGNRLMERFKIPPSIQEARPGKKRRNYKETAFTLSSKRSKHVTIFNDGSIVNGSDTQMGPEVKPARLVGGLRRVLYQPVTLHSLRDSRTGVYNFDSRLEKITPDYLESKDSSNGFVTPYKDQKLLELAQKHQRKYVSSTSSMTSTLSHMHFLLSNFRPLNIVNSPISRHFPQKNCRFTSGAQFPATIILRKLNKKVRSIDSDRSLDREIILSVLGHSLEEFLTEKTPQQEESYHYSKIDDFILRSQLDAYDHNLPGTGVFDLKTRAVAAIRHDLSYVEKNNNHTGYEIDKVYGEFESLEREFFELIRSTLLKYSLQARIGKMDGIFVAYHNISRMFGFQYLPLDEIDYIIHSSHDSTFWRALERRNEIFRQIYGDESFITTYQRKEREIASRVADAEFKMSIILLKNILTYIEDKLKLHNIKDWKMCKIMMKTKEVTKTRANGQRFTFPVMKVVALPLPSNYADIPLVTKGKTQDEILEQIEAIQKYNEELSTSQLESMIGFEIMVDHFYKSHHDSVRLPAFARSENNVLDMKTCHMISSKLYHDYYEDPSKYKNPSFFHAKDVQTWRTMCKFRDIEIKSDLKKLYIELLDEKLQSLRDQTIVKETITKPDDREAIMERLKGVFDSSDRKSQHRKRGEPAIDDAPSEFQAKLRAYAKKGMIRRKHMEAIERKKISRISQT</sequence>
<dbReference type="PANTHER" id="PTHR31014:SF0">
    <property type="entry name" value="MITOCHONDRIAL TRANSLATION SYSTEM COMPONENT PET127-RELATED"/>
    <property type="match status" value="1"/>
</dbReference>
<accession>A0A7H9HV85</accession>
<dbReference type="OrthoDB" id="10249045at2759"/>
<dbReference type="GO" id="GO:0000964">
    <property type="term" value="P:mitochondrial RNA 5'-end processing"/>
    <property type="evidence" value="ECO:0007669"/>
    <property type="project" value="TreeGrafter"/>
</dbReference>
<evidence type="ECO:0000313" key="2">
    <source>
        <dbReference type="Proteomes" id="UP000510647"/>
    </source>
</evidence>
<keyword evidence="2" id="KW-1185">Reference proteome</keyword>
<dbReference type="EMBL" id="CP059272">
    <property type="protein sequence ID" value="QLQ81644.1"/>
    <property type="molecule type" value="Genomic_DNA"/>
</dbReference>
<gene>
    <name evidence="1" type="ORF">HG537_0F04050</name>
</gene>
<dbReference type="Proteomes" id="UP000510647">
    <property type="component" value="Chromosome 6"/>
</dbReference>
<dbReference type="PANTHER" id="PTHR31014">
    <property type="entry name" value="MITOCHONDRIAL TRANSLATION SYSTEM COMPONENT PET127-RELATED"/>
    <property type="match status" value="1"/>
</dbReference>
<evidence type="ECO:0000313" key="1">
    <source>
        <dbReference type="EMBL" id="QLQ81644.1"/>
    </source>
</evidence>
<evidence type="ECO:0008006" key="3">
    <source>
        <dbReference type="Google" id="ProtNLM"/>
    </source>
</evidence>
<dbReference type="AlphaFoldDB" id="A0A7H9HV85"/>
<reference evidence="1 2" key="1">
    <citation type="submission" date="2020-06" db="EMBL/GenBank/DDBJ databases">
        <title>The yeast mating-type switching endonuclease HO is a domesticated member of an unorthodox homing genetic element family.</title>
        <authorList>
            <person name="Coughlan A.Y."/>
            <person name="Lombardi L."/>
            <person name="Braun-Galleani S."/>
            <person name="Martos A.R."/>
            <person name="Galeote V."/>
            <person name="Bigey F."/>
            <person name="Dequin S."/>
            <person name="Byrne K.P."/>
            <person name="Wolfe K.H."/>
        </authorList>
    </citation>
    <scope>NUCLEOTIDE SEQUENCE [LARGE SCALE GENOMIC DNA]</scope>
    <source>
        <strain evidence="1 2">CBS2947</strain>
    </source>
</reference>
<protein>
    <recommendedName>
        <fullName evidence="3">Pet127-domain-containing protein</fullName>
    </recommendedName>
</protein>
<organism evidence="1 2">
    <name type="scientific">Torulaspora globosa</name>
    <dbReference type="NCBI Taxonomy" id="48254"/>
    <lineage>
        <taxon>Eukaryota</taxon>
        <taxon>Fungi</taxon>
        <taxon>Dikarya</taxon>
        <taxon>Ascomycota</taxon>
        <taxon>Saccharomycotina</taxon>
        <taxon>Saccharomycetes</taxon>
        <taxon>Saccharomycetales</taxon>
        <taxon>Saccharomycetaceae</taxon>
        <taxon>Torulaspora</taxon>
    </lineage>
</organism>
<proteinExistence type="predicted"/>
<dbReference type="GO" id="GO:0005740">
    <property type="term" value="C:mitochondrial envelope"/>
    <property type="evidence" value="ECO:0007669"/>
    <property type="project" value="TreeGrafter"/>
</dbReference>